<keyword evidence="1" id="KW-0732">Signal</keyword>
<dbReference type="AlphaFoldDB" id="A0A2K1QMA2"/>
<dbReference type="OrthoDB" id="3944386at2759"/>
<evidence type="ECO:0000313" key="3">
    <source>
        <dbReference type="Proteomes" id="UP000243797"/>
    </source>
</evidence>
<accession>A0A2K1QMA2</accession>
<proteinExistence type="predicted"/>
<keyword evidence="3" id="KW-1185">Reference proteome</keyword>
<feature type="chain" id="PRO_5014426097" evidence="1">
    <location>
        <begin position="16"/>
        <end position="373"/>
    </location>
</feature>
<evidence type="ECO:0000313" key="2">
    <source>
        <dbReference type="EMBL" id="PNS16285.1"/>
    </source>
</evidence>
<gene>
    <name evidence="2" type="ORF">CAC42_6392</name>
</gene>
<dbReference type="InParanoid" id="A0A2K1QMA2"/>
<comment type="caution">
    <text evidence="2">The sequence shown here is derived from an EMBL/GenBank/DDBJ whole genome shotgun (WGS) entry which is preliminary data.</text>
</comment>
<dbReference type="EMBL" id="NKHZ01000058">
    <property type="protein sequence ID" value="PNS16285.1"/>
    <property type="molecule type" value="Genomic_DNA"/>
</dbReference>
<protein>
    <submittedName>
        <fullName evidence="2">Uncharacterized protein</fullName>
    </submittedName>
</protein>
<evidence type="ECO:0000256" key="1">
    <source>
        <dbReference type="SAM" id="SignalP"/>
    </source>
</evidence>
<dbReference type="Proteomes" id="UP000243797">
    <property type="component" value="Unassembled WGS sequence"/>
</dbReference>
<name>A0A2K1QMA2_9PEZI</name>
<reference evidence="2 3" key="1">
    <citation type="submission" date="2017-06" db="EMBL/GenBank/DDBJ databases">
        <title>Draft genome sequence of a variant of Elsinoe murrayae.</title>
        <authorList>
            <person name="Cheng Q."/>
        </authorList>
    </citation>
    <scope>NUCLEOTIDE SEQUENCE [LARGE SCALE GENOMIC DNA]</scope>
    <source>
        <strain evidence="2 3">CQ-2017a</strain>
    </source>
</reference>
<feature type="signal peptide" evidence="1">
    <location>
        <begin position="1"/>
        <end position="15"/>
    </location>
</feature>
<sequence>MLSPILLALSGAALAQFQCPDNYDSLASIYASRANISAQCLDPYILKVMSTSMGSSVARYQAALARDQDYPQRTLMQGIRIAVPEQIEESLRFNGRHWTCTWVENNETIPCPINADIKYGGLTRWNLVEPSGFEQSLETIFGVPRGWYNLGVKNLITQGSPDKPGCPATGDCAVVWEGYPVPLYDQIILPIDPRSSVQATIGNLQKLDQRLAEILTGIQAGTFIGSPRNVTHSFALPYLMVQQAVQSYEEVALPEKVPPRNRAYLISTIKSIILTMPAIPYEQASGVFENVEQLMRLSMYSTQRMWPTFQAATSAADEWRIYEQFRKVIAGLDPADFDQIALLTTHPERQSYMQYDIFTTPDYDYLRLLGRSW</sequence>
<organism evidence="2 3">
    <name type="scientific">Sphaceloma murrayae</name>
    <dbReference type="NCBI Taxonomy" id="2082308"/>
    <lineage>
        <taxon>Eukaryota</taxon>
        <taxon>Fungi</taxon>
        <taxon>Dikarya</taxon>
        <taxon>Ascomycota</taxon>
        <taxon>Pezizomycotina</taxon>
        <taxon>Dothideomycetes</taxon>
        <taxon>Dothideomycetidae</taxon>
        <taxon>Myriangiales</taxon>
        <taxon>Elsinoaceae</taxon>
        <taxon>Sphaceloma</taxon>
    </lineage>
</organism>